<dbReference type="Pfam" id="PF00135">
    <property type="entry name" value="COesterase"/>
    <property type="match status" value="1"/>
</dbReference>
<reference evidence="5 6" key="1">
    <citation type="journal article" date="2013" name="Plant Cell">
        <title>The transition from a phytopathogenic smut ancestor to an anamorphic biocontrol agent deciphered by comparative whole-genome analysis.</title>
        <authorList>
            <person name="Lefebvre F."/>
            <person name="Joly D.L."/>
            <person name="Labbe C."/>
            <person name="Teichmann B."/>
            <person name="Linning R."/>
            <person name="Belzile F."/>
            <person name="Bakkeren G."/>
            <person name="Belanger R.R."/>
        </authorList>
    </citation>
    <scope>NUCLEOTIDE SEQUENCE [LARGE SCALE GENOMIC DNA]</scope>
    <source>
        <strain evidence="5 6">PF-1</strain>
    </source>
</reference>
<dbReference type="InterPro" id="IPR029058">
    <property type="entry name" value="AB_hydrolase_fold"/>
</dbReference>
<name>A0A061HBM8_9BASI</name>
<evidence type="ECO:0000259" key="4">
    <source>
        <dbReference type="Pfam" id="PF00135"/>
    </source>
</evidence>
<dbReference type="PANTHER" id="PTHR43142:SF3">
    <property type="entry name" value="PUTATIVE (AFU_ORTHOLOGUE AFUA_3G09070)-RELATED"/>
    <property type="match status" value="1"/>
</dbReference>
<accession>A0A061HBM8</accession>
<keyword evidence="3" id="KW-0732">Signal</keyword>
<evidence type="ECO:0000256" key="2">
    <source>
        <dbReference type="ARBA" id="ARBA00022801"/>
    </source>
</evidence>
<dbReference type="GeneID" id="19318413"/>
<dbReference type="PROSITE" id="PS00122">
    <property type="entry name" value="CARBOXYLESTERASE_B_1"/>
    <property type="match status" value="1"/>
</dbReference>
<dbReference type="InterPro" id="IPR002018">
    <property type="entry name" value="CarbesteraseB"/>
</dbReference>
<dbReference type="ESTHER" id="9basi-a0a061hbm8">
    <property type="family name" value="Fungal_carboxylesterase_lipase"/>
</dbReference>
<gene>
    <name evidence="5" type="ORF">PFL1_04308</name>
</gene>
<evidence type="ECO:0000313" key="6">
    <source>
        <dbReference type="Proteomes" id="UP000053664"/>
    </source>
</evidence>
<dbReference type="SUPFAM" id="SSF53474">
    <property type="entry name" value="alpha/beta-Hydrolases"/>
    <property type="match status" value="1"/>
</dbReference>
<dbReference type="InterPro" id="IPR019826">
    <property type="entry name" value="Carboxylesterase_B_AS"/>
</dbReference>
<evidence type="ECO:0000256" key="1">
    <source>
        <dbReference type="ARBA" id="ARBA00005964"/>
    </source>
</evidence>
<dbReference type="RefSeq" id="XP_007880025.1">
    <property type="nucleotide sequence ID" value="XM_007881834.1"/>
</dbReference>
<protein>
    <recommendedName>
        <fullName evidence="4">Carboxylesterase type B domain-containing protein</fullName>
    </recommendedName>
</protein>
<sequence length="711" mass="76751">MTRPTLAWSWAVALAAISLSVLPDAAALPSPASLGTGLRFLYQNDLDWQRAADAPRRQPGYILLTEPLSQPTADSDCRAIGESLAPIDPNNLDPGLESQLTYQIHDGAYPAQQRFWVSAGNAVSLSASSKLEVVPDANKPSPDTRLPAICTQSAPWNHANSTDTSARWQLSANYGHLDFQGYRDALSFRFLGVPYANPTERFAYSTVYDNAKQASIPCQLEGRSNQCPQTAGTDKPYTEQCLVTSIFTPYLPTRSQVAKRQHLRPILLWIHGGGYTSGSGLDFTFDGGNLASRSDIVVLTTNYRLGALGHLAYNDQIRGNYGLGDLVTVLKWIQNYGPTFGGDPAQVTIAGQSAGAQHVEHLLASPAAAGLFHRAIVMSGQGQDANTVNPTIESARSNKTQAIIDKVGCGGGGGDDAALLDCLRRVDVATWLGNPYTGTVQDGTYIDSPRLDMRSADRATGHVNRVPVVWGHMRDERGSLGRVPPASETDLRKALTFAGISAANQDLVVNDPVAFPVDAYGVQNLTVTVDTDYTYACGIEAMAYASAANGVFPRTYAYVYDQRAFQIPNYDPNAVCQPRDGRPSSGDYYYCHSGDLMTVFGTAGSAFRLPYRDDEDLAWVTLIVDQVSAFVRTGYAAPSKAYLEARGREYALTLDRATKGESRWTSVDSTGSGGGGYRAMSFGPMQKMTGLARPLRQCKVLGKSLPYIAKL</sequence>
<dbReference type="EMBL" id="KE361636">
    <property type="protein sequence ID" value="EPQ27981.1"/>
    <property type="molecule type" value="Genomic_DNA"/>
</dbReference>
<dbReference type="HOGENOM" id="CLU_006586_8_1_1"/>
<dbReference type="Gene3D" id="3.40.50.1820">
    <property type="entry name" value="alpha/beta hydrolase"/>
    <property type="match status" value="1"/>
</dbReference>
<dbReference type="OrthoDB" id="408631at2759"/>
<dbReference type="eggNOG" id="KOG1516">
    <property type="taxonomic scope" value="Eukaryota"/>
</dbReference>
<dbReference type="AlphaFoldDB" id="A0A061HBM8"/>
<feature type="chain" id="PRO_5007234179" description="Carboxylesterase type B domain-containing protein" evidence="3">
    <location>
        <begin position="28"/>
        <end position="711"/>
    </location>
</feature>
<evidence type="ECO:0000313" key="5">
    <source>
        <dbReference type="EMBL" id="EPQ27981.1"/>
    </source>
</evidence>
<dbReference type="GO" id="GO:0016787">
    <property type="term" value="F:hydrolase activity"/>
    <property type="evidence" value="ECO:0007669"/>
    <property type="project" value="UniProtKB-KW"/>
</dbReference>
<comment type="similarity">
    <text evidence="1">Belongs to the type-B carboxylesterase/lipase family.</text>
</comment>
<proteinExistence type="inferred from homology"/>
<feature type="domain" description="Carboxylesterase type B" evidence="4">
    <location>
        <begin position="189"/>
        <end position="434"/>
    </location>
</feature>
<keyword evidence="2" id="KW-0378">Hydrolase</keyword>
<organism evidence="5 6">
    <name type="scientific">Pseudozyma flocculosa PF-1</name>
    <dbReference type="NCBI Taxonomy" id="1277687"/>
    <lineage>
        <taxon>Eukaryota</taxon>
        <taxon>Fungi</taxon>
        <taxon>Dikarya</taxon>
        <taxon>Basidiomycota</taxon>
        <taxon>Ustilaginomycotina</taxon>
        <taxon>Ustilaginomycetes</taxon>
        <taxon>Ustilaginales</taxon>
        <taxon>Ustilaginaceae</taxon>
        <taxon>Pseudozyma</taxon>
    </lineage>
</organism>
<evidence type="ECO:0000256" key="3">
    <source>
        <dbReference type="SAM" id="SignalP"/>
    </source>
</evidence>
<feature type="signal peptide" evidence="3">
    <location>
        <begin position="1"/>
        <end position="27"/>
    </location>
</feature>
<dbReference type="Proteomes" id="UP000053664">
    <property type="component" value="Unassembled WGS sequence"/>
</dbReference>
<dbReference type="PANTHER" id="PTHR43142">
    <property type="entry name" value="CARBOXYLIC ESTER HYDROLASE"/>
    <property type="match status" value="1"/>
</dbReference>
<dbReference type="KEGG" id="pfp:PFL1_04308"/>